<dbReference type="EMBL" id="BLXT01006265">
    <property type="protein sequence ID" value="GFO30875.1"/>
    <property type="molecule type" value="Genomic_DNA"/>
</dbReference>
<name>A0AAV4CGM2_9GAST</name>
<comment type="caution">
    <text evidence="2">The sequence shown here is derived from an EMBL/GenBank/DDBJ whole genome shotgun (WGS) entry which is preliminary data.</text>
</comment>
<reference evidence="2 3" key="1">
    <citation type="journal article" date="2021" name="Elife">
        <title>Chloroplast acquisition without the gene transfer in kleptoplastic sea slugs, Plakobranchus ocellatus.</title>
        <authorList>
            <person name="Maeda T."/>
            <person name="Takahashi S."/>
            <person name="Yoshida T."/>
            <person name="Shimamura S."/>
            <person name="Takaki Y."/>
            <person name="Nagai Y."/>
            <person name="Toyoda A."/>
            <person name="Suzuki Y."/>
            <person name="Arimoto A."/>
            <person name="Ishii H."/>
            <person name="Satoh N."/>
            <person name="Nishiyama T."/>
            <person name="Hasebe M."/>
            <person name="Maruyama T."/>
            <person name="Minagawa J."/>
            <person name="Obokata J."/>
            <person name="Shigenobu S."/>
        </authorList>
    </citation>
    <scope>NUCLEOTIDE SEQUENCE [LARGE SCALE GENOMIC DNA]</scope>
</reference>
<dbReference type="AlphaFoldDB" id="A0AAV4CGM2"/>
<protein>
    <submittedName>
        <fullName evidence="2">Uncharacterized protein</fullName>
    </submittedName>
</protein>
<proteinExistence type="predicted"/>
<dbReference type="Proteomes" id="UP000735302">
    <property type="component" value="Unassembled WGS sequence"/>
</dbReference>
<evidence type="ECO:0000313" key="3">
    <source>
        <dbReference type="Proteomes" id="UP000735302"/>
    </source>
</evidence>
<evidence type="ECO:0000313" key="2">
    <source>
        <dbReference type="EMBL" id="GFO30875.1"/>
    </source>
</evidence>
<feature type="compositionally biased region" description="Basic and acidic residues" evidence="1">
    <location>
        <begin position="64"/>
        <end position="79"/>
    </location>
</feature>
<feature type="region of interest" description="Disordered" evidence="1">
    <location>
        <begin position="64"/>
        <end position="121"/>
    </location>
</feature>
<feature type="compositionally biased region" description="Basic and acidic residues" evidence="1">
    <location>
        <begin position="111"/>
        <end position="121"/>
    </location>
</feature>
<gene>
    <name evidence="2" type="ORF">PoB_005738000</name>
</gene>
<organism evidence="2 3">
    <name type="scientific">Plakobranchus ocellatus</name>
    <dbReference type="NCBI Taxonomy" id="259542"/>
    <lineage>
        <taxon>Eukaryota</taxon>
        <taxon>Metazoa</taxon>
        <taxon>Spiralia</taxon>
        <taxon>Lophotrochozoa</taxon>
        <taxon>Mollusca</taxon>
        <taxon>Gastropoda</taxon>
        <taxon>Heterobranchia</taxon>
        <taxon>Euthyneura</taxon>
        <taxon>Panpulmonata</taxon>
        <taxon>Sacoglossa</taxon>
        <taxon>Placobranchoidea</taxon>
        <taxon>Plakobranchidae</taxon>
        <taxon>Plakobranchus</taxon>
    </lineage>
</organism>
<keyword evidence="3" id="KW-1185">Reference proteome</keyword>
<evidence type="ECO:0000256" key="1">
    <source>
        <dbReference type="SAM" id="MobiDB-lite"/>
    </source>
</evidence>
<sequence length="179" mass="19636">MQCPPGSSDSPSPLLLVTLNPMICHCDFMKIGEPEVIKYMIKVYNEVLKLKEIPICCTFKDKNRGGQDTLPEKKTKDGQNDAQSGNQGQEEETGADRKQDGWMTSGSSRPKMAEEGTRSEEMEDICRGLHPAVDGQSLQVTNIEQSVQSGYDNSGTRVVKLAYDSEGTLGSEFEPTAGR</sequence>
<accession>A0AAV4CGM2</accession>